<keyword evidence="10" id="KW-0677">Repeat</keyword>
<keyword evidence="13 25" id="KW-1133">Transmembrane helix</keyword>
<keyword evidence="11" id="KW-0106">Calcium</keyword>
<dbReference type="CDD" id="cd03592">
    <property type="entry name" value="CLECT_selectins_like"/>
    <property type="match status" value="1"/>
</dbReference>
<dbReference type="PANTHER" id="PTHR19325:SF493">
    <property type="entry name" value="E-SELECTIN"/>
    <property type="match status" value="1"/>
</dbReference>
<reference evidence="30" key="1">
    <citation type="submission" date="2025-08" db="UniProtKB">
        <authorList>
            <consortium name="Ensembl"/>
        </authorList>
    </citation>
    <scope>IDENTIFICATION</scope>
</reference>
<dbReference type="PANTHER" id="PTHR19325">
    <property type="entry name" value="COMPLEMENT COMPONENT-RELATED SUSHI DOMAIN-CONTAINING"/>
    <property type="match status" value="1"/>
</dbReference>
<feature type="signal peptide" evidence="26">
    <location>
        <begin position="1"/>
        <end position="15"/>
    </location>
</feature>
<dbReference type="PROSITE" id="PS50026">
    <property type="entry name" value="EGF_3"/>
    <property type="match status" value="1"/>
</dbReference>
<dbReference type="FunFam" id="2.10.25.10:FF:000176">
    <property type="entry name" value="Selectin P"/>
    <property type="match status" value="1"/>
</dbReference>
<evidence type="ECO:0000256" key="2">
    <source>
        <dbReference type="ARBA" id="ARBA00007360"/>
    </source>
</evidence>
<comment type="similarity">
    <text evidence="2">Belongs to the selectin/LECAM family.</text>
</comment>
<keyword evidence="15 23" id="KW-1015">Disulfide bond</keyword>
<evidence type="ECO:0000256" key="17">
    <source>
        <dbReference type="ARBA" id="ARBA00038738"/>
    </source>
</evidence>
<evidence type="ECO:0000313" key="30">
    <source>
        <dbReference type="Ensembl" id="ENSDNVP00000001610.1"/>
    </source>
</evidence>
<evidence type="ECO:0000256" key="26">
    <source>
        <dbReference type="SAM" id="SignalP"/>
    </source>
</evidence>
<dbReference type="PROSITE" id="PS50041">
    <property type="entry name" value="C_TYPE_LECTIN_2"/>
    <property type="match status" value="1"/>
</dbReference>
<evidence type="ECO:0000256" key="15">
    <source>
        <dbReference type="ARBA" id="ARBA00023157"/>
    </source>
</evidence>
<comment type="caution">
    <text evidence="23">Lacks conserved residue(s) required for the propagation of feature annotation.</text>
</comment>
<evidence type="ECO:0000256" key="5">
    <source>
        <dbReference type="ARBA" id="ARBA00022659"/>
    </source>
</evidence>
<dbReference type="PROSITE" id="PS01186">
    <property type="entry name" value="EGF_2"/>
    <property type="match status" value="1"/>
</dbReference>
<dbReference type="InterPro" id="IPR016186">
    <property type="entry name" value="C-type_lectin-like/link_sf"/>
</dbReference>
<evidence type="ECO:0000259" key="28">
    <source>
        <dbReference type="PROSITE" id="PS50041"/>
    </source>
</evidence>
<evidence type="ECO:0000256" key="1">
    <source>
        <dbReference type="ARBA" id="ARBA00004251"/>
    </source>
</evidence>
<dbReference type="PROSITE" id="PS50923">
    <property type="entry name" value="SUSHI"/>
    <property type="match status" value="5"/>
</dbReference>
<dbReference type="InterPro" id="IPR000742">
    <property type="entry name" value="EGF"/>
</dbReference>
<dbReference type="Gene3D" id="3.10.100.10">
    <property type="entry name" value="Mannose-Binding Protein A, subunit A"/>
    <property type="match status" value="1"/>
</dbReference>
<dbReference type="GO" id="GO:0046872">
    <property type="term" value="F:metal ion binding"/>
    <property type="evidence" value="ECO:0007669"/>
    <property type="project" value="UniProtKB-KW"/>
</dbReference>
<feature type="domain" description="Sushi" evidence="29">
    <location>
        <begin position="299"/>
        <end position="360"/>
    </location>
</feature>
<dbReference type="Pfam" id="PF00084">
    <property type="entry name" value="Sushi"/>
    <property type="match status" value="5"/>
</dbReference>
<dbReference type="PROSITE" id="PS00615">
    <property type="entry name" value="C_TYPE_LECTIN_1"/>
    <property type="match status" value="1"/>
</dbReference>
<dbReference type="PROSITE" id="PS00022">
    <property type="entry name" value="EGF_1"/>
    <property type="match status" value="1"/>
</dbReference>
<keyword evidence="8 26" id="KW-0732">Signal</keyword>
<dbReference type="SUPFAM" id="SSF56436">
    <property type="entry name" value="C-type lectin-like"/>
    <property type="match status" value="1"/>
</dbReference>
<dbReference type="PRINTS" id="PR00343">
    <property type="entry name" value="SELECTIN"/>
</dbReference>
<evidence type="ECO:0000256" key="12">
    <source>
        <dbReference type="ARBA" id="ARBA00022889"/>
    </source>
</evidence>
<keyword evidence="12" id="KW-0130">Cell adhesion</keyword>
<dbReference type="Pfam" id="PF00059">
    <property type="entry name" value="Lectin_C"/>
    <property type="match status" value="1"/>
</dbReference>
<evidence type="ECO:0000256" key="18">
    <source>
        <dbReference type="ARBA" id="ARBA00040812"/>
    </source>
</evidence>
<keyword evidence="4 23" id="KW-0245">EGF-like domain</keyword>
<dbReference type="Proteomes" id="UP000694423">
    <property type="component" value="Unplaced"/>
</dbReference>
<feature type="transmembrane region" description="Helical" evidence="25">
    <location>
        <begin position="533"/>
        <end position="556"/>
    </location>
</feature>
<feature type="chain" id="PRO_5034733921" description="E-selectin" evidence="26">
    <location>
        <begin position="16"/>
        <end position="570"/>
    </location>
</feature>
<dbReference type="CDD" id="cd00033">
    <property type="entry name" value="CCP"/>
    <property type="match status" value="5"/>
</dbReference>
<feature type="disulfide bond" evidence="24">
    <location>
        <begin position="436"/>
        <end position="463"/>
    </location>
</feature>
<feature type="domain" description="Sushi" evidence="29">
    <location>
        <begin position="170"/>
        <end position="236"/>
    </location>
</feature>
<dbReference type="InterPro" id="IPR035976">
    <property type="entry name" value="Sushi/SCR/CCP_sf"/>
</dbReference>
<evidence type="ECO:0000256" key="10">
    <source>
        <dbReference type="ARBA" id="ARBA00022737"/>
    </source>
</evidence>
<dbReference type="SMART" id="SM00034">
    <property type="entry name" value="CLECT"/>
    <property type="match status" value="1"/>
</dbReference>
<evidence type="ECO:0000259" key="29">
    <source>
        <dbReference type="PROSITE" id="PS50923"/>
    </source>
</evidence>
<evidence type="ECO:0000256" key="8">
    <source>
        <dbReference type="ARBA" id="ARBA00022729"/>
    </source>
</evidence>
<dbReference type="SMART" id="SM00032">
    <property type="entry name" value="CCP"/>
    <property type="match status" value="5"/>
</dbReference>
<evidence type="ECO:0000256" key="24">
    <source>
        <dbReference type="PROSITE-ProRule" id="PRU00302"/>
    </source>
</evidence>
<evidence type="ECO:0000256" key="14">
    <source>
        <dbReference type="ARBA" id="ARBA00023136"/>
    </source>
</evidence>
<dbReference type="InterPro" id="IPR001304">
    <property type="entry name" value="C-type_lectin-like"/>
</dbReference>
<feature type="domain" description="EGF-like" evidence="27">
    <location>
        <begin position="137"/>
        <end position="173"/>
    </location>
</feature>
<dbReference type="GO" id="GO:0030246">
    <property type="term" value="F:carbohydrate binding"/>
    <property type="evidence" value="ECO:0007669"/>
    <property type="project" value="UniProtKB-KW"/>
</dbReference>
<keyword evidence="6 25" id="KW-0812">Transmembrane</keyword>
<dbReference type="InterPro" id="IPR018378">
    <property type="entry name" value="C-type_lectin_CS"/>
</dbReference>
<dbReference type="FunFam" id="3.10.100.10:FF:000007">
    <property type="entry name" value="L-selectin"/>
    <property type="match status" value="1"/>
</dbReference>
<keyword evidence="5 24" id="KW-0768">Sushi</keyword>
<dbReference type="SUPFAM" id="SSF57535">
    <property type="entry name" value="Complement control module/SCR domain"/>
    <property type="match status" value="5"/>
</dbReference>
<feature type="domain" description="C-type lectin" evidence="28">
    <location>
        <begin position="17"/>
        <end position="137"/>
    </location>
</feature>
<keyword evidence="31" id="KW-1185">Reference proteome</keyword>
<evidence type="ECO:0000256" key="6">
    <source>
        <dbReference type="ARBA" id="ARBA00022692"/>
    </source>
</evidence>
<feature type="disulfide bond" evidence="24">
    <location>
        <begin position="207"/>
        <end position="234"/>
    </location>
</feature>
<dbReference type="Pfam" id="PF00008">
    <property type="entry name" value="EGF"/>
    <property type="match status" value="1"/>
</dbReference>
<dbReference type="Ensembl" id="ENSDNVT00000001941.1">
    <property type="protein sequence ID" value="ENSDNVP00000001610.1"/>
    <property type="gene ID" value="ENSDNVG00000001161.1"/>
</dbReference>
<dbReference type="GO" id="GO:0005886">
    <property type="term" value="C:plasma membrane"/>
    <property type="evidence" value="ECO:0007669"/>
    <property type="project" value="UniProtKB-SubCell"/>
</dbReference>
<dbReference type="InterPro" id="IPR000436">
    <property type="entry name" value="Sushi_SCR_CCP_dom"/>
</dbReference>
<proteinExistence type="inferred from homology"/>
<dbReference type="Gene3D" id="2.10.25.10">
    <property type="entry name" value="Laminin"/>
    <property type="match status" value="1"/>
</dbReference>
<comment type="subunit">
    <text evidence="17">Interacts with SELPLG/PSGL1 and PODXL2 through the sialyl Lewis X epitope. SELPLG sulfation appears not to be required for this interaction.</text>
</comment>
<evidence type="ECO:0000256" key="9">
    <source>
        <dbReference type="ARBA" id="ARBA00022734"/>
    </source>
</evidence>
<organism evidence="30 31">
    <name type="scientific">Dromaius novaehollandiae</name>
    <name type="common">Emu</name>
    <dbReference type="NCBI Taxonomy" id="8790"/>
    <lineage>
        <taxon>Eukaryota</taxon>
        <taxon>Metazoa</taxon>
        <taxon>Chordata</taxon>
        <taxon>Craniata</taxon>
        <taxon>Vertebrata</taxon>
        <taxon>Euteleostomi</taxon>
        <taxon>Archelosauria</taxon>
        <taxon>Archosauria</taxon>
        <taxon>Dinosauria</taxon>
        <taxon>Saurischia</taxon>
        <taxon>Theropoda</taxon>
        <taxon>Coelurosauria</taxon>
        <taxon>Aves</taxon>
        <taxon>Palaeognathae</taxon>
        <taxon>Casuariiformes</taxon>
        <taxon>Dromaiidae</taxon>
        <taxon>Dromaius</taxon>
    </lineage>
</organism>
<evidence type="ECO:0000256" key="4">
    <source>
        <dbReference type="ARBA" id="ARBA00022536"/>
    </source>
</evidence>
<comment type="subcellular location">
    <subcellularLocation>
        <location evidence="1">Cell membrane</location>
        <topology evidence="1">Single-pass type I membrane protein</topology>
    </subcellularLocation>
</comment>
<evidence type="ECO:0000256" key="16">
    <source>
        <dbReference type="ARBA" id="ARBA00023180"/>
    </source>
</evidence>
<comment type="function">
    <text evidence="22">Cell-surface glycoprotein having a role in immunoadhesion. Mediates in the adhesion of blood neutrophils in cytokine-activated endothelium through interaction with SELPLG/PSGL1. May have a role in capillary morphogenesis.</text>
</comment>
<evidence type="ECO:0000313" key="31">
    <source>
        <dbReference type="Proteomes" id="UP000694423"/>
    </source>
</evidence>
<dbReference type="FunFam" id="2.10.70.10:FF:000001">
    <property type="entry name" value="Selectin P"/>
    <property type="match status" value="5"/>
</dbReference>
<sequence length="570" mass="62762">MVCLWFLSLLAYGKCEVNCWTYHYSDTNLTYNEAELWCKDKYTNMVAIQNKEEISYLNNFLPFNPGYYWIGIRKINETWTWVGTNKELTEEAENWAAGEPNGKGNNEDCVEIYIKRGKDDGRWNDAQCEKKKVALCYTASCNPSLCSGRGECIETINNHTCRCNPGFYGPECELVNLRAQPEPDHGSLKCSHPLKSFSYSSSCTVQCEKGYELTGVESVHCTSSGVWSASLAECKAVTCPALEMPAHGFVNCSHSSVELMWGATCEFTCEEGFALTGPATLQCGSSGAWDRQQPACAAVRCEAINWPEEGFVSCEHAPADLIYRSRCDFHCSEGYVLQGPSSVQCMAQGQWSEPFPKCKGKTLISWPTEVISRAGHIIMSAWRRMFVLACSKLNSVLSLVLSAVTCPALEMPAHGFVNCSHSSAELMWGATCEFTCEKGFALTGPAMLQCGSSGAWDRQQPACAAVQCEPLSSPEKGFVDCLHGAGNFTYSTACHFSCIEGWRLTGSHVLECSHSGNWSASLPMCEASEQASYLSVGIAATSASLLSTVSFLLWLARRFQRKGEQLDWIN</sequence>
<feature type="disulfide bond" evidence="24">
    <location>
        <begin position="269"/>
        <end position="296"/>
    </location>
</feature>
<feature type="disulfide bond" evidence="24">
    <location>
        <begin position="331"/>
        <end position="358"/>
    </location>
</feature>
<evidence type="ECO:0000256" key="25">
    <source>
        <dbReference type="SAM" id="Phobius"/>
    </source>
</evidence>
<dbReference type="SMART" id="SM00181">
    <property type="entry name" value="EGF"/>
    <property type="match status" value="3"/>
</dbReference>
<keyword evidence="14 25" id="KW-0472">Membrane</keyword>
<feature type="domain" description="Sushi" evidence="29">
    <location>
        <begin position="237"/>
        <end position="298"/>
    </location>
</feature>
<evidence type="ECO:0000256" key="20">
    <source>
        <dbReference type="ARBA" id="ARBA00042113"/>
    </source>
</evidence>
<name>A0A8C4P2I4_DRONO</name>
<dbReference type="InterPro" id="IPR050350">
    <property type="entry name" value="Compl-Cell_Adhes-Reg"/>
</dbReference>
<evidence type="ECO:0000256" key="22">
    <source>
        <dbReference type="ARBA" id="ARBA00045695"/>
    </source>
</evidence>
<keyword evidence="7" id="KW-0479">Metal-binding</keyword>
<dbReference type="InterPro" id="IPR016187">
    <property type="entry name" value="CTDL_fold"/>
</dbReference>
<evidence type="ECO:0000256" key="21">
    <source>
        <dbReference type="ARBA" id="ARBA00043124"/>
    </source>
</evidence>
<keyword evidence="3" id="KW-1003">Cell membrane</keyword>
<evidence type="ECO:0000256" key="13">
    <source>
        <dbReference type="ARBA" id="ARBA00022989"/>
    </source>
</evidence>
<feature type="domain" description="Sushi" evidence="29">
    <location>
        <begin position="404"/>
        <end position="465"/>
    </location>
</feature>
<dbReference type="InterPro" id="IPR002396">
    <property type="entry name" value="Selectin_superfamily"/>
</dbReference>
<accession>A0A8C4P2I4</accession>
<dbReference type="InterPro" id="IPR033991">
    <property type="entry name" value="Selectin_CTLD"/>
</dbReference>
<keyword evidence="16" id="KW-0325">Glycoprotein</keyword>
<evidence type="ECO:0000256" key="3">
    <source>
        <dbReference type="ARBA" id="ARBA00022475"/>
    </source>
</evidence>
<evidence type="ECO:0000256" key="19">
    <source>
        <dbReference type="ARBA" id="ARBA00041401"/>
    </source>
</evidence>
<dbReference type="CDD" id="cd00054">
    <property type="entry name" value="EGF_CA"/>
    <property type="match status" value="1"/>
</dbReference>
<dbReference type="GO" id="GO:0007155">
    <property type="term" value="P:cell adhesion"/>
    <property type="evidence" value="ECO:0007669"/>
    <property type="project" value="UniProtKB-KW"/>
</dbReference>
<feature type="disulfide bond" evidence="23">
    <location>
        <begin position="163"/>
        <end position="172"/>
    </location>
</feature>
<dbReference type="AlphaFoldDB" id="A0A8C4P2I4"/>
<keyword evidence="9" id="KW-0430">Lectin</keyword>
<evidence type="ECO:0000256" key="7">
    <source>
        <dbReference type="ARBA" id="ARBA00022723"/>
    </source>
</evidence>
<protein>
    <recommendedName>
        <fullName evidence="18">E-selectin</fullName>
    </recommendedName>
    <alternativeName>
        <fullName evidence="19">CD62 antigen-like family member E</fullName>
    </alternativeName>
    <alternativeName>
        <fullName evidence="20">Endothelial leukocyte adhesion molecule 1</fullName>
    </alternativeName>
    <alternativeName>
        <fullName evidence="21">Leukocyte-endothelial cell adhesion molecule 2</fullName>
    </alternativeName>
</protein>
<evidence type="ECO:0000259" key="27">
    <source>
        <dbReference type="PROSITE" id="PS50026"/>
    </source>
</evidence>
<feature type="disulfide bond" evidence="24">
    <location>
        <begin position="498"/>
        <end position="525"/>
    </location>
</feature>
<evidence type="ECO:0000256" key="11">
    <source>
        <dbReference type="ARBA" id="ARBA00022837"/>
    </source>
</evidence>
<dbReference type="Gene3D" id="2.10.70.10">
    <property type="entry name" value="Complement Module, domain 1"/>
    <property type="match status" value="5"/>
</dbReference>
<feature type="domain" description="Sushi" evidence="29">
    <location>
        <begin position="466"/>
        <end position="527"/>
    </location>
</feature>
<reference evidence="30" key="2">
    <citation type="submission" date="2025-09" db="UniProtKB">
        <authorList>
            <consortium name="Ensembl"/>
        </authorList>
    </citation>
    <scope>IDENTIFICATION</scope>
</reference>
<evidence type="ECO:0000256" key="23">
    <source>
        <dbReference type="PROSITE-ProRule" id="PRU00076"/>
    </source>
</evidence>